<evidence type="ECO:0000313" key="1">
    <source>
        <dbReference type="EMBL" id="KKM83921.1"/>
    </source>
</evidence>
<proteinExistence type="predicted"/>
<gene>
    <name evidence="1" type="ORF">LCGC14_1304360</name>
</gene>
<name>A0A0F9L908_9ZZZZ</name>
<comment type="caution">
    <text evidence="1">The sequence shown here is derived from an EMBL/GenBank/DDBJ whole genome shotgun (WGS) entry which is preliminary data.</text>
</comment>
<sequence>MDISIEEWKKLVIHEIIEYKFDDWVKQIAFSSKTSGGGIPTMQWADGVAFSPANFPTTNIVMEEQLKGVLHWSSVSFAIKKKFENQIVRENATLNLVDVSTNEIFRKLAAELKKQSKYSN</sequence>
<reference evidence="1" key="1">
    <citation type="journal article" date="2015" name="Nature">
        <title>Complex archaea that bridge the gap between prokaryotes and eukaryotes.</title>
        <authorList>
            <person name="Spang A."/>
            <person name="Saw J.H."/>
            <person name="Jorgensen S.L."/>
            <person name="Zaremba-Niedzwiedzka K."/>
            <person name="Martijn J."/>
            <person name="Lind A.E."/>
            <person name="van Eijk R."/>
            <person name="Schleper C."/>
            <person name="Guy L."/>
            <person name="Ettema T.J."/>
        </authorList>
    </citation>
    <scope>NUCLEOTIDE SEQUENCE</scope>
</reference>
<organism evidence="1">
    <name type="scientific">marine sediment metagenome</name>
    <dbReference type="NCBI Taxonomy" id="412755"/>
    <lineage>
        <taxon>unclassified sequences</taxon>
        <taxon>metagenomes</taxon>
        <taxon>ecological metagenomes</taxon>
    </lineage>
</organism>
<dbReference type="AlphaFoldDB" id="A0A0F9L908"/>
<protein>
    <submittedName>
        <fullName evidence="1">Uncharacterized protein</fullName>
    </submittedName>
</protein>
<dbReference type="EMBL" id="LAZR01007644">
    <property type="protein sequence ID" value="KKM83921.1"/>
    <property type="molecule type" value="Genomic_DNA"/>
</dbReference>
<accession>A0A0F9L908</accession>